<dbReference type="RefSeq" id="WP_373956515.1">
    <property type="nucleotide sequence ID" value="NZ_JBHDLN010000023.1"/>
</dbReference>
<feature type="signal peptide" evidence="1">
    <location>
        <begin position="1"/>
        <end position="23"/>
    </location>
</feature>
<keyword evidence="1" id="KW-0732">Signal</keyword>
<protein>
    <submittedName>
        <fullName evidence="2">Uncharacterized protein</fullName>
    </submittedName>
</protein>
<evidence type="ECO:0000313" key="2">
    <source>
        <dbReference type="EMBL" id="MFB0846565.1"/>
    </source>
</evidence>
<evidence type="ECO:0000313" key="3">
    <source>
        <dbReference type="Proteomes" id="UP001575622"/>
    </source>
</evidence>
<sequence>MKVKNLVVASVLAIPLLLGFQGAATQAAAQSNNVVQKKIPTDPYTIKVGEKKELYSAKGYDYDIAGTDPEGSACASISKKNGKFYIKGEEKGTALMIQLKDGKAVKHYNVSCK</sequence>
<reference evidence="2 3" key="1">
    <citation type="submission" date="2024-09" db="EMBL/GenBank/DDBJ databases">
        <authorList>
            <person name="Makale K.P.P."/>
            <person name="Makhzoum A."/>
            <person name="Rantong G."/>
            <person name="Rahube T.O."/>
        </authorList>
    </citation>
    <scope>NUCLEOTIDE SEQUENCE [LARGE SCALE GENOMIC DNA]</scope>
    <source>
        <strain evidence="2 3">KM_D13</strain>
    </source>
</reference>
<organism evidence="2 3">
    <name type="scientific">Paenibacillus oleatilyticus</name>
    <dbReference type="NCBI Taxonomy" id="2594886"/>
    <lineage>
        <taxon>Bacteria</taxon>
        <taxon>Bacillati</taxon>
        <taxon>Bacillota</taxon>
        <taxon>Bacilli</taxon>
        <taxon>Bacillales</taxon>
        <taxon>Paenibacillaceae</taxon>
        <taxon>Paenibacillus</taxon>
    </lineage>
</organism>
<comment type="caution">
    <text evidence="2">The sequence shown here is derived from an EMBL/GenBank/DDBJ whole genome shotgun (WGS) entry which is preliminary data.</text>
</comment>
<name>A0ABV4VA92_9BACL</name>
<gene>
    <name evidence="2" type="ORF">ACEU3E_30655</name>
</gene>
<dbReference type="EMBL" id="JBHDLN010000023">
    <property type="protein sequence ID" value="MFB0846565.1"/>
    <property type="molecule type" value="Genomic_DNA"/>
</dbReference>
<proteinExistence type="predicted"/>
<accession>A0ABV4VA92</accession>
<evidence type="ECO:0000256" key="1">
    <source>
        <dbReference type="SAM" id="SignalP"/>
    </source>
</evidence>
<feature type="chain" id="PRO_5046672290" evidence="1">
    <location>
        <begin position="24"/>
        <end position="113"/>
    </location>
</feature>
<keyword evidence="3" id="KW-1185">Reference proteome</keyword>
<dbReference type="Proteomes" id="UP001575622">
    <property type="component" value="Unassembled WGS sequence"/>
</dbReference>